<evidence type="ECO:0000256" key="3">
    <source>
        <dbReference type="ARBA" id="ARBA00012621"/>
    </source>
</evidence>
<comment type="subcellular location">
    <subcellularLocation>
        <location evidence="8">Cell membrane</location>
    </subcellularLocation>
</comment>
<dbReference type="PANTHER" id="PTHR42755:SF1">
    <property type="entry name" value="3-DEOXY-D-MANNO-OCTULOSONIC ACID TRANSFERASE, MITOCHONDRIAL-RELATED"/>
    <property type="match status" value="1"/>
</dbReference>
<evidence type="ECO:0000256" key="9">
    <source>
        <dbReference type="SAM" id="MobiDB-lite"/>
    </source>
</evidence>
<dbReference type="Gene3D" id="3.40.50.11720">
    <property type="entry name" value="3-Deoxy-D-manno-octulosonic-acid transferase, N-terminal domain"/>
    <property type="match status" value="1"/>
</dbReference>
<proteinExistence type="inferred from homology"/>
<comment type="catalytic activity">
    <reaction evidence="7 8">
        <text>lipid IVA (E. coli) + CMP-3-deoxy-beta-D-manno-octulosonate = alpha-Kdo-(2-&gt;6)-lipid IVA (E. coli) + CMP + H(+)</text>
        <dbReference type="Rhea" id="RHEA:28066"/>
        <dbReference type="ChEBI" id="CHEBI:15378"/>
        <dbReference type="ChEBI" id="CHEBI:58603"/>
        <dbReference type="ChEBI" id="CHEBI:60364"/>
        <dbReference type="ChEBI" id="CHEBI:60377"/>
        <dbReference type="ChEBI" id="CHEBI:85987"/>
        <dbReference type="EC" id="2.4.99.12"/>
    </reaction>
</comment>
<name>A0A212A9M8_9RHOB</name>
<dbReference type="EC" id="2.4.99.12" evidence="3 8"/>
<keyword evidence="8" id="KW-0448">Lipopolysaccharide biosynthesis</keyword>
<dbReference type="Pfam" id="PF04413">
    <property type="entry name" value="Glycos_transf_N"/>
    <property type="match status" value="1"/>
</dbReference>
<dbReference type="GO" id="GO:0009244">
    <property type="term" value="P:lipopolysaccharide core region biosynthetic process"/>
    <property type="evidence" value="ECO:0007669"/>
    <property type="project" value="UniProtKB-UniRule"/>
</dbReference>
<comment type="function">
    <text evidence="1 8">Involved in lipopolysaccharide (LPS) biosynthesis. Catalyzes the transfer of 3-deoxy-D-manno-octulosonate (Kdo) residue(s) from CMP-Kdo to lipid IV(A), the tetraacyldisaccharide-1,4'-bisphosphate precursor of lipid A.</text>
</comment>
<evidence type="ECO:0000313" key="11">
    <source>
        <dbReference type="EMBL" id="OWJ76827.1"/>
    </source>
</evidence>
<comment type="pathway">
    <text evidence="2 8">Bacterial outer membrane biogenesis; LPS core biosynthesis.</text>
</comment>
<keyword evidence="8" id="KW-1003">Cell membrane</keyword>
<evidence type="ECO:0000256" key="8">
    <source>
        <dbReference type="RuleBase" id="RU365103"/>
    </source>
</evidence>
<keyword evidence="5 8" id="KW-0808">Transferase</keyword>
<dbReference type="OrthoDB" id="9789797at2"/>
<dbReference type="GO" id="GO:0009245">
    <property type="term" value="P:lipid A biosynthetic process"/>
    <property type="evidence" value="ECO:0007669"/>
    <property type="project" value="TreeGrafter"/>
</dbReference>
<dbReference type="GO" id="GO:0005886">
    <property type="term" value="C:plasma membrane"/>
    <property type="evidence" value="ECO:0007669"/>
    <property type="project" value="UniProtKB-SubCell"/>
</dbReference>
<dbReference type="InterPro" id="IPR039901">
    <property type="entry name" value="Kdotransferase"/>
</dbReference>
<evidence type="ECO:0000256" key="7">
    <source>
        <dbReference type="ARBA" id="ARBA00049183"/>
    </source>
</evidence>
<dbReference type="AlphaFoldDB" id="A0A212A9M8"/>
<dbReference type="GO" id="GO:0043842">
    <property type="term" value="F:Kdo transferase activity"/>
    <property type="evidence" value="ECO:0007669"/>
    <property type="project" value="UniProtKB-EC"/>
</dbReference>
<feature type="domain" description="3-deoxy-D-manno-octulosonic-acid transferase N-terminal" evidence="10">
    <location>
        <begin position="71"/>
        <end position="216"/>
    </location>
</feature>
<dbReference type="InterPro" id="IPR038107">
    <property type="entry name" value="Glycos_transf_N_sf"/>
</dbReference>
<keyword evidence="8" id="KW-0472">Membrane</keyword>
<evidence type="ECO:0000259" key="10">
    <source>
        <dbReference type="Pfam" id="PF04413"/>
    </source>
</evidence>
<dbReference type="EMBL" id="NIPW01000025">
    <property type="protein sequence ID" value="OWJ76827.1"/>
    <property type="molecule type" value="Genomic_DNA"/>
</dbReference>
<feature type="region of interest" description="Disordered" evidence="9">
    <location>
        <begin position="1"/>
        <end position="30"/>
    </location>
</feature>
<sequence length="440" mass="46771">MRSAKRARPRSSVADLGAQASRAENLPSATADAKPIAAGKTGGSFALRTYLRIGAAPPPGASDAGALLPARPEGTVLWFHLASAGHRAAADELVRRLRRVRPAAQVVMTGEETGTASPQTEAAASRFLEHWQPGLIVLVGGELVPAVIDAGHRRGTPIIVIDGVSAPARGGWRWWPGVSRAMLRRISRILVQDEAALRHWRRMGARPEQVEISGRLEEGHGALPCTEAERDDLANMLRARPVWLAVGLPEAEEAVAIAAHRAALGLRHRLMMIVVPEDPENGPSLARRLQDDGWDVALRSREEEPVEAEQIYIADTEGELGLWYRLAPVTYFGGTLSGKGTPRHPYEAAALGSAILHGPKTGPHTAAYARLGRGGAARVLRGAPEFGSALSELLAPDRAAQMAHNAWEVTSSGAEVTDRVVELLLRALDEAAAAKIGGAG</sequence>
<organism evidence="11 12">
    <name type="scientific">Haematobacter genomosp. 1</name>
    <dbReference type="NCBI Taxonomy" id="366618"/>
    <lineage>
        <taxon>Bacteria</taxon>
        <taxon>Pseudomonadati</taxon>
        <taxon>Pseudomonadota</taxon>
        <taxon>Alphaproteobacteria</taxon>
        <taxon>Rhodobacterales</taxon>
        <taxon>Paracoccaceae</taxon>
        <taxon>Haematobacter</taxon>
    </lineage>
</organism>
<evidence type="ECO:0000256" key="2">
    <source>
        <dbReference type="ARBA" id="ARBA00004713"/>
    </source>
</evidence>
<dbReference type="UniPathway" id="UPA00958"/>
<dbReference type="Gene3D" id="3.40.50.2000">
    <property type="entry name" value="Glycogen Phosphorylase B"/>
    <property type="match status" value="1"/>
</dbReference>
<reference evidence="11 12" key="1">
    <citation type="submission" date="2016-12" db="EMBL/GenBank/DDBJ databases">
        <title>Comparison of Traditional DNA-DNA Hybridization with In Silico Genomic Analysis.</title>
        <authorList>
            <person name="Nicholson A.C."/>
            <person name="Humrighouse B.W."/>
            <person name="Graziano J."/>
            <person name="Lasker B."/>
            <person name="Whitney A.M."/>
            <person name="Mcquiston J.R."/>
        </authorList>
    </citation>
    <scope>NUCLEOTIDE SEQUENCE [LARGE SCALE GENOMIC DNA]</scope>
    <source>
        <strain evidence="11 12">H2240</strain>
    </source>
</reference>
<comment type="similarity">
    <text evidence="8">Belongs to the glycosyltransferase group 1 family.</text>
</comment>
<evidence type="ECO:0000256" key="5">
    <source>
        <dbReference type="ARBA" id="ARBA00022679"/>
    </source>
</evidence>
<accession>A0A212A9M8</accession>
<dbReference type="PANTHER" id="PTHR42755">
    <property type="entry name" value="3-DEOXY-MANNO-OCTULOSONATE CYTIDYLYLTRANSFERASE"/>
    <property type="match status" value="1"/>
</dbReference>
<dbReference type="Proteomes" id="UP000196878">
    <property type="component" value="Unassembled WGS sequence"/>
</dbReference>
<evidence type="ECO:0000256" key="4">
    <source>
        <dbReference type="ARBA" id="ARBA00019077"/>
    </source>
</evidence>
<dbReference type="SUPFAM" id="SSF53756">
    <property type="entry name" value="UDP-Glycosyltransferase/glycogen phosphorylase"/>
    <property type="match status" value="1"/>
</dbReference>
<dbReference type="InterPro" id="IPR007507">
    <property type="entry name" value="Glycos_transf_N"/>
</dbReference>
<keyword evidence="12" id="KW-1185">Reference proteome</keyword>
<gene>
    <name evidence="11" type="ORF">CDV49_13235</name>
</gene>
<evidence type="ECO:0000256" key="6">
    <source>
        <dbReference type="ARBA" id="ARBA00031445"/>
    </source>
</evidence>
<evidence type="ECO:0000313" key="12">
    <source>
        <dbReference type="Proteomes" id="UP000196878"/>
    </source>
</evidence>
<evidence type="ECO:0000256" key="1">
    <source>
        <dbReference type="ARBA" id="ARBA00003394"/>
    </source>
</evidence>
<protein>
    <recommendedName>
        <fullName evidence="4 8">3-deoxy-D-manno-octulosonic acid transferase</fullName>
        <shortName evidence="8">Kdo transferase</shortName>
        <ecNumber evidence="3 8">2.4.99.12</ecNumber>
    </recommendedName>
    <alternativeName>
        <fullName evidence="6 8">Lipid IV(A) 3-deoxy-D-manno-octulosonic acid transferase</fullName>
    </alternativeName>
</protein>
<comment type="caution">
    <text evidence="11">The sequence shown here is derived from an EMBL/GenBank/DDBJ whole genome shotgun (WGS) entry which is preliminary data.</text>
</comment>